<comment type="caution">
    <text evidence="2">The sequence shown here is derived from an EMBL/GenBank/DDBJ whole genome shotgun (WGS) entry which is preliminary data.</text>
</comment>
<dbReference type="Proteomes" id="UP001630969">
    <property type="component" value="Unassembled WGS sequence"/>
</dbReference>
<name>A0ABW9GVG5_9GAMM</name>
<dbReference type="RefSeq" id="WP_408790652.1">
    <property type="nucleotide sequence ID" value="NZ_JBGXBU010000005.1"/>
</dbReference>
<protein>
    <recommendedName>
        <fullName evidence="4">Terminase small subunit protein</fullName>
    </recommendedName>
</protein>
<dbReference type="Gene3D" id="1.10.10.60">
    <property type="entry name" value="Homeodomain-like"/>
    <property type="match status" value="1"/>
</dbReference>
<accession>A0ABW9GVG5</accession>
<evidence type="ECO:0000313" key="2">
    <source>
        <dbReference type="EMBL" id="MFM4893958.1"/>
    </source>
</evidence>
<evidence type="ECO:0008006" key="4">
    <source>
        <dbReference type="Google" id="ProtNLM"/>
    </source>
</evidence>
<gene>
    <name evidence="2" type="ORF">ACEUDJ_13930</name>
</gene>
<reference evidence="2 3" key="1">
    <citation type="submission" date="2024-09" db="EMBL/GenBank/DDBJ databases">
        <title>Aeromonas strains Genome sequencing and assembly.</title>
        <authorList>
            <person name="Hu X."/>
            <person name="Tang B."/>
        </authorList>
    </citation>
    <scope>NUCLEOTIDE SEQUENCE [LARGE SCALE GENOMIC DNA]</scope>
    <source>
        <strain evidence="2 3">NB23SCDHY001</strain>
    </source>
</reference>
<dbReference type="Pfam" id="PF20901">
    <property type="entry name" value="Sf6_terminase"/>
    <property type="match status" value="1"/>
</dbReference>
<sequence>MDFTTQVMIPVFTPQVSTVETNTSNPKTVTRGRRSAFTNELGEAICSAIADGVSLRALLARPGMPSKSMVMRWLADERYIEFRDQYACAREDLADKLADEILQIADDSSNDTFLDANGNVKVNHDVIARARLQIDVRKWLASKLAPKKYGDGGRRENSDLSHGSMQVKSTVTFVHPPNWDEDSEVD</sequence>
<organism evidence="2 3">
    <name type="scientific">Aeromonas bivalvium</name>
    <dbReference type="NCBI Taxonomy" id="440079"/>
    <lineage>
        <taxon>Bacteria</taxon>
        <taxon>Pseudomonadati</taxon>
        <taxon>Pseudomonadota</taxon>
        <taxon>Gammaproteobacteria</taxon>
        <taxon>Aeromonadales</taxon>
        <taxon>Aeromonadaceae</taxon>
        <taxon>Aeromonas</taxon>
    </lineage>
</organism>
<evidence type="ECO:0000313" key="3">
    <source>
        <dbReference type="Proteomes" id="UP001630969"/>
    </source>
</evidence>
<feature type="compositionally biased region" description="Polar residues" evidence="1">
    <location>
        <begin position="160"/>
        <end position="172"/>
    </location>
</feature>
<keyword evidence="3" id="KW-1185">Reference proteome</keyword>
<feature type="region of interest" description="Disordered" evidence="1">
    <location>
        <begin position="149"/>
        <end position="186"/>
    </location>
</feature>
<evidence type="ECO:0000256" key="1">
    <source>
        <dbReference type="SAM" id="MobiDB-lite"/>
    </source>
</evidence>
<feature type="compositionally biased region" description="Basic and acidic residues" evidence="1">
    <location>
        <begin position="149"/>
        <end position="159"/>
    </location>
</feature>
<dbReference type="EMBL" id="JBGXBU010000005">
    <property type="protein sequence ID" value="MFM4893958.1"/>
    <property type="molecule type" value="Genomic_DNA"/>
</dbReference>
<proteinExistence type="predicted"/>
<dbReference type="GeneID" id="97221021"/>
<dbReference type="InterPro" id="IPR048683">
    <property type="entry name" value="Sf6_terminase"/>
</dbReference>